<dbReference type="AlphaFoldDB" id="A0A2G1W4M8"/>
<evidence type="ECO:0000313" key="3">
    <source>
        <dbReference type="Proteomes" id="UP000225740"/>
    </source>
</evidence>
<dbReference type="EMBL" id="NIZW01000013">
    <property type="protein sequence ID" value="PHQ33976.1"/>
    <property type="molecule type" value="Genomic_DNA"/>
</dbReference>
<feature type="region of interest" description="Disordered" evidence="1">
    <location>
        <begin position="37"/>
        <end position="62"/>
    </location>
</feature>
<evidence type="ECO:0000256" key="1">
    <source>
        <dbReference type="SAM" id="MobiDB-lite"/>
    </source>
</evidence>
<reference evidence="2 3" key="1">
    <citation type="submission" date="2017-06" db="EMBL/GenBank/DDBJ databases">
        <title>Description of Rhodopirellula bahusiensis sp. nov.</title>
        <authorList>
            <person name="Kizina J."/>
            <person name="Harder J."/>
        </authorList>
    </citation>
    <scope>NUCLEOTIDE SEQUENCE [LARGE SCALE GENOMIC DNA]</scope>
    <source>
        <strain evidence="2 3">SWK21</strain>
    </source>
</reference>
<organism evidence="2 3">
    <name type="scientific">Rhodopirellula bahusiensis</name>
    <dbReference type="NCBI Taxonomy" id="2014065"/>
    <lineage>
        <taxon>Bacteria</taxon>
        <taxon>Pseudomonadati</taxon>
        <taxon>Planctomycetota</taxon>
        <taxon>Planctomycetia</taxon>
        <taxon>Pirellulales</taxon>
        <taxon>Pirellulaceae</taxon>
        <taxon>Rhodopirellula</taxon>
    </lineage>
</organism>
<sequence length="62" mass="6549">MNNASRDDASNSSMIAESTNMQLKKAALGTKVEAGSHIAKTPSVAPNPAMPCRATSRRPNHQ</sequence>
<protein>
    <submittedName>
        <fullName evidence="2">Uncharacterized protein</fullName>
    </submittedName>
</protein>
<evidence type="ECO:0000313" key="2">
    <source>
        <dbReference type="EMBL" id="PHQ33976.1"/>
    </source>
</evidence>
<accession>A0A2G1W4M8</accession>
<proteinExistence type="predicted"/>
<name>A0A2G1W4M8_9BACT</name>
<gene>
    <name evidence="2" type="ORF">CEE69_16835</name>
</gene>
<keyword evidence="3" id="KW-1185">Reference proteome</keyword>
<comment type="caution">
    <text evidence="2">The sequence shown here is derived from an EMBL/GenBank/DDBJ whole genome shotgun (WGS) entry which is preliminary data.</text>
</comment>
<dbReference type="Proteomes" id="UP000225740">
    <property type="component" value="Unassembled WGS sequence"/>
</dbReference>